<keyword evidence="3" id="KW-1185">Reference proteome</keyword>
<evidence type="ECO:0000256" key="1">
    <source>
        <dbReference type="SAM" id="SignalP"/>
    </source>
</evidence>
<organism evidence="2 3">
    <name type="scientific">Spirilliplanes yamanashiensis</name>
    <dbReference type="NCBI Taxonomy" id="42233"/>
    <lineage>
        <taxon>Bacteria</taxon>
        <taxon>Bacillati</taxon>
        <taxon>Actinomycetota</taxon>
        <taxon>Actinomycetes</taxon>
        <taxon>Micromonosporales</taxon>
        <taxon>Micromonosporaceae</taxon>
        <taxon>Spirilliplanes</taxon>
    </lineage>
</organism>
<gene>
    <name evidence="2" type="ORF">Sya03_31250</name>
</gene>
<feature type="signal peptide" evidence="1">
    <location>
        <begin position="1"/>
        <end position="22"/>
    </location>
</feature>
<sequence length="136" mass="13979">MRRIAVAVAVVVVALLAGCSSGEPDTAAQERVLDQYLTAVQAGDRGRLAELAGPHVDAAAAIDEKIRSVGGRPWSGVRVSWDRGEFAGLAAATIEASDPAGRPVRDSVTLTRAGDGWRVALGEAPDAEPPAATARP</sequence>
<dbReference type="AlphaFoldDB" id="A0A8J3Y9P0"/>
<dbReference type="PROSITE" id="PS51257">
    <property type="entry name" value="PROKAR_LIPOPROTEIN"/>
    <property type="match status" value="1"/>
</dbReference>
<evidence type="ECO:0000313" key="2">
    <source>
        <dbReference type="EMBL" id="GIJ03773.1"/>
    </source>
</evidence>
<reference evidence="2" key="1">
    <citation type="submission" date="2021-01" db="EMBL/GenBank/DDBJ databases">
        <title>Whole genome shotgun sequence of Spirilliplanes yamanashiensis NBRC 15828.</title>
        <authorList>
            <person name="Komaki H."/>
            <person name="Tamura T."/>
        </authorList>
    </citation>
    <scope>NUCLEOTIDE SEQUENCE</scope>
    <source>
        <strain evidence="2">NBRC 15828</strain>
    </source>
</reference>
<name>A0A8J3Y9P0_9ACTN</name>
<protein>
    <recommendedName>
        <fullName evidence="4">DUF4878 domain-containing protein</fullName>
    </recommendedName>
</protein>
<evidence type="ECO:0008006" key="4">
    <source>
        <dbReference type="Google" id="ProtNLM"/>
    </source>
</evidence>
<evidence type="ECO:0000313" key="3">
    <source>
        <dbReference type="Proteomes" id="UP000652013"/>
    </source>
</evidence>
<dbReference type="EMBL" id="BOOY01000025">
    <property type="protein sequence ID" value="GIJ03773.1"/>
    <property type="molecule type" value="Genomic_DNA"/>
</dbReference>
<feature type="chain" id="PRO_5039563256" description="DUF4878 domain-containing protein" evidence="1">
    <location>
        <begin position="23"/>
        <end position="136"/>
    </location>
</feature>
<proteinExistence type="predicted"/>
<dbReference type="RefSeq" id="WP_203939043.1">
    <property type="nucleotide sequence ID" value="NZ_BAAAGJ010000002.1"/>
</dbReference>
<dbReference type="Proteomes" id="UP000652013">
    <property type="component" value="Unassembled WGS sequence"/>
</dbReference>
<accession>A0A8J3Y9P0</accession>
<keyword evidence="1" id="KW-0732">Signal</keyword>
<comment type="caution">
    <text evidence="2">The sequence shown here is derived from an EMBL/GenBank/DDBJ whole genome shotgun (WGS) entry which is preliminary data.</text>
</comment>